<evidence type="ECO:0008006" key="4">
    <source>
        <dbReference type="Google" id="ProtNLM"/>
    </source>
</evidence>
<organism evidence="2 3">
    <name type="scientific">Meridianimarinicoccus marinus</name>
    <dbReference type="NCBI Taxonomy" id="3231483"/>
    <lineage>
        <taxon>Bacteria</taxon>
        <taxon>Pseudomonadati</taxon>
        <taxon>Pseudomonadota</taxon>
        <taxon>Alphaproteobacteria</taxon>
        <taxon>Rhodobacterales</taxon>
        <taxon>Paracoccaceae</taxon>
        <taxon>Meridianimarinicoccus</taxon>
    </lineage>
</organism>
<evidence type="ECO:0000313" key="3">
    <source>
        <dbReference type="Proteomes" id="UP001553161"/>
    </source>
</evidence>
<dbReference type="Proteomes" id="UP001553161">
    <property type="component" value="Unassembled WGS sequence"/>
</dbReference>
<sequence length="97" mass="9980">MIRTPEAAFATFVAACFLTAGLAISGTEPRAADAAIVSGEDRRGARVTPVVDLAMTVQPATQAMRRGARVLVAYASTTAPQAADALTGTPVRHRRGG</sequence>
<keyword evidence="1" id="KW-0732">Signal</keyword>
<comment type="caution">
    <text evidence="2">The sequence shown here is derived from an EMBL/GenBank/DDBJ whole genome shotgun (WGS) entry which is preliminary data.</text>
</comment>
<dbReference type="EMBL" id="JBFBVU010000003">
    <property type="protein sequence ID" value="MEV8466036.1"/>
    <property type="molecule type" value="Genomic_DNA"/>
</dbReference>
<evidence type="ECO:0000313" key="2">
    <source>
        <dbReference type="EMBL" id="MEV8466036.1"/>
    </source>
</evidence>
<proteinExistence type="predicted"/>
<keyword evidence="3" id="KW-1185">Reference proteome</keyword>
<protein>
    <recommendedName>
        <fullName evidence="4">SAF domain-containing protein</fullName>
    </recommendedName>
</protein>
<reference evidence="2 3" key="1">
    <citation type="submission" date="2024-07" db="EMBL/GenBank/DDBJ databases">
        <authorList>
            <person name="Kang M."/>
        </authorList>
    </citation>
    <scope>NUCLEOTIDE SEQUENCE [LARGE SCALE GENOMIC DNA]</scope>
    <source>
        <strain evidence="2 3">DFM31</strain>
    </source>
</reference>
<dbReference type="RefSeq" id="WP_366191844.1">
    <property type="nucleotide sequence ID" value="NZ_JBFBVU010000003.1"/>
</dbReference>
<feature type="chain" id="PRO_5046357647" description="SAF domain-containing protein" evidence="1">
    <location>
        <begin position="26"/>
        <end position="97"/>
    </location>
</feature>
<feature type="signal peptide" evidence="1">
    <location>
        <begin position="1"/>
        <end position="25"/>
    </location>
</feature>
<gene>
    <name evidence="2" type="ORF">AB0T83_04460</name>
</gene>
<accession>A0ABV3L3A9</accession>
<name>A0ABV3L3A9_9RHOB</name>
<evidence type="ECO:0000256" key="1">
    <source>
        <dbReference type="SAM" id="SignalP"/>
    </source>
</evidence>